<protein>
    <submittedName>
        <fullName evidence="1">Uncharacterized protein</fullName>
    </submittedName>
</protein>
<organism evidence="1 2">
    <name type="scientific">Apiosordaria backusii</name>
    <dbReference type="NCBI Taxonomy" id="314023"/>
    <lineage>
        <taxon>Eukaryota</taxon>
        <taxon>Fungi</taxon>
        <taxon>Dikarya</taxon>
        <taxon>Ascomycota</taxon>
        <taxon>Pezizomycotina</taxon>
        <taxon>Sordariomycetes</taxon>
        <taxon>Sordariomycetidae</taxon>
        <taxon>Sordariales</taxon>
        <taxon>Lasiosphaeriaceae</taxon>
        <taxon>Apiosordaria</taxon>
    </lineage>
</organism>
<evidence type="ECO:0000313" key="2">
    <source>
        <dbReference type="Proteomes" id="UP001172159"/>
    </source>
</evidence>
<proteinExistence type="predicted"/>
<comment type="caution">
    <text evidence="1">The sequence shown here is derived from an EMBL/GenBank/DDBJ whole genome shotgun (WGS) entry which is preliminary data.</text>
</comment>
<dbReference type="Proteomes" id="UP001172159">
    <property type="component" value="Unassembled WGS sequence"/>
</dbReference>
<sequence length="462" mass="52360">MSTSLLSLTGTCIVMDDILDHLELPNVERLHLTCKPMNVYINTYLGNQACRAFTTVGLTHAITLIRLSEFAHRTKVTDNVMNTVAAISILQGAHQNSISMLTKPSPCSSRSLFSLCYLHKLSTFFISNFRSVQQFEFQSMAEQDIDADTHAVSGPVWHPIPTSFFTQSKEEMKAKRRSWIAWAKEMNKVIGDNGRPFSTTEIGRMERAFFLLELLWFIQTAFPISCGFMTRAVFERLQVWEMEEIFTAATVYDHHEAEAWHKIYPELSSHAPDMSVEKHEGMSQHGHHKCRIDFFCDILKPSQHPHRFQALVRRIMHAGNVETNTIYQVKNGNMLGSDYLGLTVPRTAIGSMLEPTPLTSPDAKAYGSGPNHAWASYARSTGAFIHDLTLDSYGTPPGTLARDYRLHGWVFWDYDMTCLLRLEPVEDEEGDFHDHYRRAAAPPEETSHALEIDLPCLTPKGC</sequence>
<keyword evidence="2" id="KW-1185">Reference proteome</keyword>
<gene>
    <name evidence="1" type="ORF">B0T21DRAFT_350692</name>
</gene>
<name>A0AA40B2P4_9PEZI</name>
<dbReference type="AlphaFoldDB" id="A0AA40B2P4"/>
<accession>A0AA40B2P4</accession>
<reference evidence="1" key="1">
    <citation type="submission" date="2023-06" db="EMBL/GenBank/DDBJ databases">
        <title>Genome-scale phylogeny and comparative genomics of the fungal order Sordariales.</title>
        <authorList>
            <consortium name="Lawrence Berkeley National Laboratory"/>
            <person name="Hensen N."/>
            <person name="Bonometti L."/>
            <person name="Westerberg I."/>
            <person name="Brannstrom I.O."/>
            <person name="Guillou S."/>
            <person name="Cros-Aarteil S."/>
            <person name="Calhoun S."/>
            <person name="Haridas S."/>
            <person name="Kuo A."/>
            <person name="Mondo S."/>
            <person name="Pangilinan J."/>
            <person name="Riley R."/>
            <person name="Labutti K."/>
            <person name="Andreopoulos B."/>
            <person name="Lipzen A."/>
            <person name="Chen C."/>
            <person name="Yanf M."/>
            <person name="Daum C."/>
            <person name="Ng V."/>
            <person name="Clum A."/>
            <person name="Steindorff A."/>
            <person name="Ohm R."/>
            <person name="Martin F."/>
            <person name="Silar P."/>
            <person name="Natvig D."/>
            <person name="Lalanne C."/>
            <person name="Gautier V."/>
            <person name="Ament-Velasquez S.L."/>
            <person name="Kruys A."/>
            <person name="Hutchinson M.I."/>
            <person name="Powell A.J."/>
            <person name="Barry K."/>
            <person name="Miller A.N."/>
            <person name="Grigoriev I.V."/>
            <person name="Debuchy R."/>
            <person name="Gladieux P."/>
            <person name="Thoren M.H."/>
            <person name="Johannesson H."/>
        </authorList>
    </citation>
    <scope>NUCLEOTIDE SEQUENCE</scope>
    <source>
        <strain evidence="1">CBS 540.89</strain>
    </source>
</reference>
<dbReference type="EMBL" id="JAUKTV010000010">
    <property type="protein sequence ID" value="KAK0726579.1"/>
    <property type="molecule type" value="Genomic_DNA"/>
</dbReference>
<evidence type="ECO:0000313" key="1">
    <source>
        <dbReference type="EMBL" id="KAK0726579.1"/>
    </source>
</evidence>